<sequence length="224" mass="24782">MENRTIGILGLGIFGQSVLKTLQDQDVDIIAIDDHADVINQYESMITTGIVGDITEMDLLDAADIGNCDTVVIATGENLESSVLAVMHCKALGVERVIVKVKNEVTKEVLEKIGADLVILPEVEAGMSLAKMILFQHGIEVFQLDEAVVVVEFTVPASWVGKSIRDLEIRDQYQLNIIGYRDAEDQPLRSQIGPDFIWPEGVRVMAVTDNQYLDRIQDLLEETN</sequence>
<dbReference type="RefSeq" id="WP_126404090.1">
    <property type="nucleotide sequence ID" value="NZ_LR134266.1"/>
</dbReference>
<dbReference type="GO" id="GO:0050049">
    <property type="term" value="F:L-leucine dehydrogenase activity"/>
    <property type="evidence" value="ECO:0007669"/>
    <property type="project" value="UniProtKB-EC"/>
</dbReference>
<dbReference type="GO" id="GO:0008324">
    <property type="term" value="F:monoatomic cation transmembrane transporter activity"/>
    <property type="evidence" value="ECO:0007669"/>
    <property type="project" value="InterPro"/>
</dbReference>
<protein>
    <submittedName>
        <fullName evidence="3">Trk family potassium (K+) transporter, NAD+ binding protein</fullName>
        <ecNumber evidence="3">1.4.1.9</ecNumber>
    </submittedName>
</protein>
<dbReference type="EMBL" id="LR134266">
    <property type="protein sequence ID" value="VED67027.1"/>
    <property type="molecule type" value="Genomic_DNA"/>
</dbReference>
<keyword evidence="3" id="KW-0560">Oxidoreductase</keyword>
<dbReference type="PANTHER" id="PTHR43833">
    <property type="entry name" value="POTASSIUM CHANNEL PROTEIN 2-RELATED-RELATED"/>
    <property type="match status" value="1"/>
</dbReference>
<dbReference type="InterPro" id="IPR006037">
    <property type="entry name" value="RCK_C"/>
</dbReference>
<evidence type="ECO:0000313" key="4">
    <source>
        <dbReference type="Proteomes" id="UP000270025"/>
    </source>
</evidence>
<evidence type="ECO:0000259" key="2">
    <source>
        <dbReference type="PROSITE" id="PS51202"/>
    </source>
</evidence>
<dbReference type="Gene3D" id="3.40.50.720">
    <property type="entry name" value="NAD(P)-binding Rossmann-like Domain"/>
    <property type="match status" value="1"/>
</dbReference>
<dbReference type="InterPro" id="IPR050721">
    <property type="entry name" value="Trk_Ktr_HKT_K-transport"/>
</dbReference>
<dbReference type="PANTHER" id="PTHR43833:SF7">
    <property type="entry name" value="KTR SYSTEM POTASSIUM UPTAKE PROTEIN C"/>
    <property type="match status" value="1"/>
</dbReference>
<dbReference type="EC" id="1.4.1.9" evidence="3"/>
<reference evidence="3 4" key="1">
    <citation type="submission" date="2018-12" db="EMBL/GenBank/DDBJ databases">
        <authorList>
            <consortium name="Pathogen Informatics"/>
        </authorList>
    </citation>
    <scope>NUCLEOTIDE SEQUENCE [LARGE SCALE GENOMIC DNA]</scope>
    <source>
        <strain evidence="3 4">NCTC3166</strain>
    </source>
</reference>
<feature type="domain" description="RCK N-terminal" evidence="1">
    <location>
        <begin position="3"/>
        <end position="120"/>
    </location>
</feature>
<dbReference type="SUPFAM" id="SSF116726">
    <property type="entry name" value="TrkA C-terminal domain-like"/>
    <property type="match status" value="1"/>
</dbReference>
<dbReference type="AlphaFoldDB" id="A0A447Z3X6"/>
<evidence type="ECO:0000313" key="3">
    <source>
        <dbReference type="EMBL" id="VED67027.1"/>
    </source>
</evidence>
<dbReference type="Proteomes" id="UP000270025">
    <property type="component" value="Chromosome"/>
</dbReference>
<accession>A0A447Z3X6</accession>
<dbReference type="PROSITE" id="PS51202">
    <property type="entry name" value="RCK_C"/>
    <property type="match status" value="1"/>
</dbReference>
<dbReference type="KEGG" id="svf:NCTC3166_00842"/>
<feature type="domain" description="RCK C-terminal" evidence="2">
    <location>
        <begin position="137"/>
        <end position="222"/>
    </location>
</feature>
<evidence type="ECO:0000259" key="1">
    <source>
        <dbReference type="PROSITE" id="PS51201"/>
    </source>
</evidence>
<dbReference type="Gene3D" id="3.30.70.1450">
    <property type="entry name" value="Regulator of K+ conductance, C-terminal domain"/>
    <property type="match status" value="1"/>
</dbReference>
<gene>
    <name evidence="3" type="primary">ktrA2</name>
    <name evidence="3" type="ORF">NCTC3166_00842</name>
</gene>
<keyword evidence="4" id="KW-1185">Reference proteome</keyword>
<organism evidence="3 4">
    <name type="scientific">Streptococcus viridans</name>
    <dbReference type="NCBI Taxonomy" id="78535"/>
    <lineage>
        <taxon>Bacteria</taxon>
        <taxon>Bacillati</taxon>
        <taxon>Bacillota</taxon>
        <taxon>Bacilli</taxon>
        <taxon>Lactobacillales</taxon>
        <taxon>Streptococcaceae</taxon>
        <taxon>Streptococcus</taxon>
    </lineage>
</organism>
<dbReference type="InterPro" id="IPR036291">
    <property type="entry name" value="NAD(P)-bd_dom_sf"/>
</dbReference>
<dbReference type="GO" id="GO:0006813">
    <property type="term" value="P:potassium ion transport"/>
    <property type="evidence" value="ECO:0007669"/>
    <property type="project" value="InterPro"/>
</dbReference>
<dbReference type="PROSITE" id="PS51201">
    <property type="entry name" value="RCK_N"/>
    <property type="match status" value="1"/>
</dbReference>
<proteinExistence type="predicted"/>
<name>A0A447Z3X6_9STRE</name>
<dbReference type="InterPro" id="IPR003148">
    <property type="entry name" value="RCK_N"/>
</dbReference>
<dbReference type="SUPFAM" id="SSF51735">
    <property type="entry name" value="NAD(P)-binding Rossmann-fold domains"/>
    <property type="match status" value="1"/>
</dbReference>
<dbReference type="Pfam" id="PF02254">
    <property type="entry name" value="TrkA_N"/>
    <property type="match status" value="1"/>
</dbReference>
<dbReference type="InterPro" id="IPR036721">
    <property type="entry name" value="RCK_C_sf"/>
</dbReference>